<dbReference type="AlphaFoldDB" id="M1XKN9"/>
<accession>M1XKN9</accession>
<keyword evidence="3" id="KW-1185">Reference proteome</keyword>
<dbReference type="eggNOG" id="arCOG07982">
    <property type="taxonomic scope" value="Archaea"/>
</dbReference>
<dbReference type="InterPro" id="IPR046783">
    <property type="entry name" value="HTH_63"/>
</dbReference>
<evidence type="ECO:0000313" key="2">
    <source>
        <dbReference type="EMBL" id="CCQ36242.1"/>
    </source>
</evidence>
<gene>
    <name evidence="2" type="ordered locus">Nmlp_2059</name>
</gene>
<dbReference type="EMBL" id="HF582854">
    <property type="protein sequence ID" value="CCQ36242.1"/>
    <property type="molecule type" value="Genomic_DNA"/>
</dbReference>
<name>M1XKN9_NATM8</name>
<feature type="region of interest" description="Disordered" evidence="1">
    <location>
        <begin position="1"/>
        <end position="24"/>
    </location>
</feature>
<dbReference type="Pfam" id="PF20575">
    <property type="entry name" value="HTH_63"/>
    <property type="match status" value="1"/>
</dbReference>
<dbReference type="Proteomes" id="UP000011867">
    <property type="component" value="Chromosome"/>
</dbReference>
<dbReference type="OrthoDB" id="241883at2157"/>
<evidence type="ECO:0000313" key="3">
    <source>
        <dbReference type="Proteomes" id="UP000011867"/>
    </source>
</evidence>
<reference evidence="2 3" key="1">
    <citation type="journal article" date="2013" name="Genome Announc.">
        <title>Genome of the haloarchaeon Natronomonas moolapensis, a neutrophilic member of a previously haloalkaliphilic genus.</title>
        <authorList>
            <person name="Dyall-Smith M.L."/>
            <person name="Pfeiffer F."/>
            <person name="Oberwinkler T."/>
            <person name="Klee K."/>
            <person name="Rampp M."/>
            <person name="Palm P."/>
            <person name="Gross K."/>
            <person name="Schuster S.C."/>
            <person name="Oesterhelt D."/>
        </authorList>
    </citation>
    <scope>NUCLEOTIDE SEQUENCE [LARGE SCALE GENOMIC DNA]</scope>
    <source>
        <strain evidence="3">DSM 18674 / JCM 14361 / 8.8.11</strain>
    </source>
</reference>
<dbReference type="RefSeq" id="WP_015409045.1">
    <property type="nucleotide sequence ID" value="NC_020388.1"/>
</dbReference>
<dbReference type="KEGG" id="nmo:Nmlp_2059"/>
<dbReference type="GeneID" id="14651063"/>
<evidence type="ECO:0000256" key="1">
    <source>
        <dbReference type="SAM" id="MobiDB-lite"/>
    </source>
</evidence>
<proteinExistence type="predicted"/>
<protein>
    <submittedName>
        <fullName evidence="2">Uncharacterized protein</fullName>
    </submittedName>
</protein>
<sequence length="161" mass="17221">MSSMIPRATRSALDPTASSETATDPFDGEVTLYLRTGVSDVVRDRQRTVLARLDQLAAEGAIESVRTVQWAAKARVPADGPTPEAAARYDEFADAVGAGALRPFFKERPGVGRLERVVVLPAVCLAVRNDEEVLGVCPRYDDGNHESVEDGVAALADGRVL</sequence>
<dbReference type="HOGENOM" id="CLU_1640008_0_0_2"/>
<organism evidence="2 3">
    <name type="scientific">Natronomonas moolapensis (strain DSM 18674 / CECT 7526 / JCM 14361 / 8.8.11)</name>
    <dbReference type="NCBI Taxonomy" id="268739"/>
    <lineage>
        <taxon>Archaea</taxon>
        <taxon>Methanobacteriati</taxon>
        <taxon>Methanobacteriota</taxon>
        <taxon>Stenosarchaea group</taxon>
        <taxon>Halobacteria</taxon>
        <taxon>Halobacteriales</taxon>
        <taxon>Natronomonadaceae</taxon>
        <taxon>Natronomonas</taxon>
    </lineage>
</organism>